<accession>A0A815JZD3</accession>
<dbReference type="EMBL" id="CAJOBC010082262">
    <property type="protein sequence ID" value="CAF4283408.1"/>
    <property type="molecule type" value="Genomic_DNA"/>
</dbReference>
<keyword evidence="3" id="KW-1185">Reference proteome</keyword>
<dbReference type="AlphaFoldDB" id="A0A815JZD3"/>
<proteinExistence type="predicted"/>
<comment type="caution">
    <text evidence="1">The sequence shown here is derived from an EMBL/GenBank/DDBJ whole genome shotgun (WGS) entry which is preliminary data.</text>
</comment>
<organism evidence="1 3">
    <name type="scientific">Didymodactylos carnosus</name>
    <dbReference type="NCBI Taxonomy" id="1234261"/>
    <lineage>
        <taxon>Eukaryota</taxon>
        <taxon>Metazoa</taxon>
        <taxon>Spiralia</taxon>
        <taxon>Gnathifera</taxon>
        <taxon>Rotifera</taxon>
        <taxon>Eurotatoria</taxon>
        <taxon>Bdelloidea</taxon>
        <taxon>Philodinida</taxon>
        <taxon>Philodinidae</taxon>
        <taxon>Didymodactylos</taxon>
    </lineage>
</organism>
<protein>
    <submittedName>
        <fullName evidence="1">Uncharacterized protein</fullName>
    </submittedName>
</protein>
<sequence length="162" mass="17821">MPVRCGTEIAPAYAQRTDVAQLINSDFHIHISPPQSPSDGSSSDQRVLVSENVVPVTATTPTGQENSIHRGVPEQNWAGFVNYQRLGLNDNLVMTAGSLQAEFPPGDYTIDELLIKHMNNRIPMTEPVYAEANVTKAWRFRPKRFTVVCVSGELLGVATRDS</sequence>
<reference evidence="1" key="1">
    <citation type="submission" date="2021-02" db="EMBL/GenBank/DDBJ databases">
        <authorList>
            <person name="Nowell W R."/>
        </authorList>
    </citation>
    <scope>NUCLEOTIDE SEQUENCE</scope>
</reference>
<evidence type="ECO:0000313" key="3">
    <source>
        <dbReference type="Proteomes" id="UP000663829"/>
    </source>
</evidence>
<gene>
    <name evidence="1" type="ORF">GPM918_LOCUS32691</name>
    <name evidence="2" type="ORF">SRO942_LOCUS33361</name>
</gene>
<dbReference type="Proteomes" id="UP000681722">
    <property type="component" value="Unassembled WGS sequence"/>
</dbReference>
<evidence type="ECO:0000313" key="2">
    <source>
        <dbReference type="EMBL" id="CAF4283408.1"/>
    </source>
</evidence>
<name>A0A815JZD3_9BILA</name>
<dbReference type="EMBL" id="CAJNOQ010016856">
    <property type="protein sequence ID" value="CAF1388714.1"/>
    <property type="molecule type" value="Genomic_DNA"/>
</dbReference>
<dbReference type="Proteomes" id="UP000663829">
    <property type="component" value="Unassembled WGS sequence"/>
</dbReference>
<evidence type="ECO:0000313" key="1">
    <source>
        <dbReference type="EMBL" id="CAF1388714.1"/>
    </source>
</evidence>